<proteinExistence type="predicted"/>
<sequence>MNAAATCFLIGAACSALAALLHLGCIAFGAPWYRFFGAGQSMLRLVAAGRPLATGITLGITAVLALWSAYALAAAGVLPALPLQAQALPAICAVYLARGALGFVLATRDRDPTRSVAFWRWSSALCLAVGGVHLVGLLAGP</sequence>
<keyword evidence="4" id="KW-1185">Reference proteome</keyword>
<evidence type="ECO:0000313" key="3">
    <source>
        <dbReference type="EMBL" id="MDL5030813.1"/>
    </source>
</evidence>
<evidence type="ECO:0000313" key="4">
    <source>
        <dbReference type="Proteomes" id="UP001238603"/>
    </source>
</evidence>
<dbReference type="Proteomes" id="UP001238603">
    <property type="component" value="Unassembled WGS sequence"/>
</dbReference>
<reference evidence="3 4" key="1">
    <citation type="submission" date="2023-06" db="EMBL/GenBank/DDBJ databases">
        <title>Pelomonas sp. APW6 16S ribosomal RNA gene genome sequencing and assembly.</title>
        <authorList>
            <person name="Woo H."/>
        </authorList>
    </citation>
    <scope>NUCLEOTIDE SEQUENCE [LARGE SCALE GENOMIC DNA]</scope>
    <source>
        <strain evidence="3 4">APW6</strain>
    </source>
</reference>
<feature type="transmembrane region" description="Helical" evidence="1">
    <location>
        <begin position="53"/>
        <end position="75"/>
    </location>
</feature>
<evidence type="ECO:0000256" key="1">
    <source>
        <dbReference type="SAM" id="Phobius"/>
    </source>
</evidence>
<dbReference type="RefSeq" id="WP_285980940.1">
    <property type="nucleotide sequence ID" value="NZ_JASVDS010000001.1"/>
</dbReference>
<feature type="transmembrane region" description="Helical" evidence="1">
    <location>
        <begin position="87"/>
        <end position="106"/>
    </location>
</feature>
<protein>
    <submittedName>
        <fullName evidence="3">Uncharacterized protein</fullName>
    </submittedName>
</protein>
<organism evidence="3 4">
    <name type="scientific">Roseateles subflavus</name>
    <dbReference type="NCBI Taxonomy" id="3053353"/>
    <lineage>
        <taxon>Bacteria</taxon>
        <taxon>Pseudomonadati</taxon>
        <taxon>Pseudomonadota</taxon>
        <taxon>Betaproteobacteria</taxon>
        <taxon>Burkholderiales</taxon>
        <taxon>Sphaerotilaceae</taxon>
        <taxon>Roseateles</taxon>
    </lineage>
</organism>
<feature type="transmembrane region" description="Helical" evidence="1">
    <location>
        <begin position="118"/>
        <end position="139"/>
    </location>
</feature>
<dbReference type="EMBL" id="JASVDS010000001">
    <property type="protein sequence ID" value="MDL5030813.1"/>
    <property type="molecule type" value="Genomic_DNA"/>
</dbReference>
<keyword evidence="1" id="KW-0472">Membrane</keyword>
<comment type="caution">
    <text evidence="3">The sequence shown here is derived from an EMBL/GenBank/DDBJ whole genome shotgun (WGS) entry which is preliminary data.</text>
</comment>
<name>A0ABT7LD79_9BURK</name>
<evidence type="ECO:0000256" key="2">
    <source>
        <dbReference type="SAM" id="SignalP"/>
    </source>
</evidence>
<keyword evidence="2" id="KW-0732">Signal</keyword>
<feature type="signal peptide" evidence="2">
    <location>
        <begin position="1"/>
        <end position="18"/>
    </location>
</feature>
<keyword evidence="1" id="KW-1133">Transmembrane helix</keyword>
<accession>A0ABT7LD79</accession>
<keyword evidence="1" id="KW-0812">Transmembrane</keyword>
<gene>
    <name evidence="3" type="ORF">QRD43_02750</name>
</gene>
<feature type="chain" id="PRO_5045644772" evidence="2">
    <location>
        <begin position="19"/>
        <end position="141"/>
    </location>
</feature>